<proteinExistence type="predicted"/>
<dbReference type="EMBL" id="JBHRWW010000022">
    <property type="protein sequence ID" value="MFC3690380.1"/>
    <property type="molecule type" value="Genomic_DNA"/>
</dbReference>
<accession>A0ABV7WKH0</accession>
<dbReference type="Proteomes" id="UP001595685">
    <property type="component" value="Unassembled WGS sequence"/>
</dbReference>
<organism evidence="3 4">
    <name type="scientific">Aquipuribacter hungaricus</name>
    <dbReference type="NCBI Taxonomy" id="545624"/>
    <lineage>
        <taxon>Bacteria</taxon>
        <taxon>Bacillati</taxon>
        <taxon>Actinomycetota</taxon>
        <taxon>Actinomycetes</taxon>
        <taxon>Micrococcales</taxon>
        <taxon>Intrasporangiaceae</taxon>
        <taxon>Aquipuribacter</taxon>
    </lineage>
</organism>
<dbReference type="InterPro" id="IPR036426">
    <property type="entry name" value="Bulb-type_lectin_dom_sf"/>
</dbReference>
<dbReference type="SUPFAM" id="SSF51110">
    <property type="entry name" value="alpha-D-mannose-specific plant lectins"/>
    <property type="match status" value="2"/>
</dbReference>
<reference evidence="4" key="1">
    <citation type="journal article" date="2019" name="Int. J. Syst. Evol. Microbiol.">
        <title>The Global Catalogue of Microorganisms (GCM) 10K type strain sequencing project: providing services to taxonomists for standard genome sequencing and annotation.</title>
        <authorList>
            <consortium name="The Broad Institute Genomics Platform"/>
            <consortium name="The Broad Institute Genome Sequencing Center for Infectious Disease"/>
            <person name="Wu L."/>
            <person name="Ma J."/>
        </authorList>
    </citation>
    <scope>NUCLEOTIDE SEQUENCE [LARGE SCALE GENOMIC DNA]</scope>
    <source>
        <strain evidence="4">NCAIM B.02333</strain>
    </source>
</reference>
<sequence>MRGRTTRGTTSRRLTALAAGTVLLAAGLATAPAASADRLDTLLTVGERLERGDSLATADGRIRLQLDHVGGLKLIDRGAGAGYPVEHVVRDYTGPRTVSYVVLQGDGNLVGYDAAGTAVVDFQTQGSGAVAVRVQEDRNVVFTDGAGRPVASQDTQRRLNVLEEDFLVAGDTVLGERQASRLVMQGDGNLVLYRGSAPLWSSETQGNPGAYAVMQSDGNLVVYSAPASGPRRALFDTGTGFVSSEDQVELVVEDTEISVEVRYGLSGPHYPVWASGWASDRVLAGDELDEGDMRTSRDGSCLLFAGQEGLVQVCDDEPVWLSSLGVATRPGAVGVTRMQADGNLVHYRFTDGASQPSDVTFQSGTSTPGSSMVVQGDGNVVVVGPDGRPTWSHLTGRIR</sequence>
<dbReference type="RefSeq" id="WP_340291233.1">
    <property type="nucleotide sequence ID" value="NZ_JBBEOI010000034.1"/>
</dbReference>
<evidence type="ECO:0000313" key="3">
    <source>
        <dbReference type="EMBL" id="MFC3690380.1"/>
    </source>
</evidence>
<name>A0ABV7WKH0_9MICO</name>
<dbReference type="InterPro" id="IPR001480">
    <property type="entry name" value="Bulb-type_lectin_dom"/>
</dbReference>
<keyword evidence="1" id="KW-0732">Signal</keyword>
<keyword evidence="4" id="KW-1185">Reference proteome</keyword>
<comment type="caution">
    <text evidence="3">The sequence shown here is derived from an EMBL/GenBank/DDBJ whole genome shotgun (WGS) entry which is preliminary data.</text>
</comment>
<dbReference type="SMART" id="SM00108">
    <property type="entry name" value="B_lectin"/>
    <property type="match status" value="2"/>
</dbReference>
<feature type="signal peptide" evidence="1">
    <location>
        <begin position="1"/>
        <end position="36"/>
    </location>
</feature>
<dbReference type="Gene3D" id="2.90.10.10">
    <property type="entry name" value="Bulb-type lectin domain"/>
    <property type="match status" value="3"/>
</dbReference>
<protein>
    <recommendedName>
        <fullName evidence="2">Bulb-type lectin domain-containing protein</fullName>
    </recommendedName>
</protein>
<gene>
    <name evidence="3" type="ORF">ACFOLH_18685</name>
</gene>
<evidence type="ECO:0000256" key="1">
    <source>
        <dbReference type="SAM" id="SignalP"/>
    </source>
</evidence>
<feature type="chain" id="PRO_5045455822" description="Bulb-type lectin domain-containing protein" evidence="1">
    <location>
        <begin position="37"/>
        <end position="399"/>
    </location>
</feature>
<evidence type="ECO:0000259" key="2">
    <source>
        <dbReference type="PROSITE" id="PS50927"/>
    </source>
</evidence>
<dbReference type="PROSITE" id="PS50927">
    <property type="entry name" value="BULB_LECTIN"/>
    <property type="match status" value="1"/>
</dbReference>
<evidence type="ECO:0000313" key="4">
    <source>
        <dbReference type="Proteomes" id="UP001595685"/>
    </source>
</evidence>
<feature type="domain" description="Bulb-type lectin" evidence="2">
    <location>
        <begin position="158"/>
        <end position="274"/>
    </location>
</feature>